<keyword evidence="1" id="KW-0472">Membrane</keyword>
<protein>
    <submittedName>
        <fullName evidence="2">Uncharacterized protein</fullName>
    </submittedName>
</protein>
<evidence type="ECO:0000313" key="2">
    <source>
        <dbReference type="EMBL" id="GHD16275.1"/>
    </source>
</evidence>
<keyword evidence="1" id="KW-1133">Transmembrane helix</keyword>
<sequence length="62" mass="6457">MDLQTLTLLLRARWTQLRTAGDRGATSTEIAVIAGALLLGAGAVVVAIRTKLLEKIGIIQGG</sequence>
<accession>A0A918X796</accession>
<feature type="transmembrane region" description="Helical" evidence="1">
    <location>
        <begin position="30"/>
        <end position="48"/>
    </location>
</feature>
<dbReference type="AlphaFoldDB" id="A0A918X796"/>
<dbReference type="Proteomes" id="UP000638353">
    <property type="component" value="Unassembled WGS sequence"/>
</dbReference>
<gene>
    <name evidence="2" type="ORF">GCM10010334_77230</name>
</gene>
<name>A0A918X796_9ACTN</name>
<organism evidence="2 3">
    <name type="scientific">Streptomyces finlayi</name>
    <dbReference type="NCBI Taxonomy" id="67296"/>
    <lineage>
        <taxon>Bacteria</taxon>
        <taxon>Bacillati</taxon>
        <taxon>Actinomycetota</taxon>
        <taxon>Actinomycetes</taxon>
        <taxon>Kitasatosporales</taxon>
        <taxon>Streptomycetaceae</taxon>
        <taxon>Streptomyces</taxon>
    </lineage>
</organism>
<dbReference type="EMBL" id="BMVC01000024">
    <property type="protein sequence ID" value="GHD16275.1"/>
    <property type="molecule type" value="Genomic_DNA"/>
</dbReference>
<proteinExistence type="predicted"/>
<reference evidence="2" key="1">
    <citation type="journal article" date="2014" name="Int. J. Syst. Evol. Microbiol.">
        <title>Complete genome sequence of Corynebacterium casei LMG S-19264T (=DSM 44701T), isolated from a smear-ripened cheese.</title>
        <authorList>
            <consortium name="US DOE Joint Genome Institute (JGI-PGF)"/>
            <person name="Walter F."/>
            <person name="Albersmeier A."/>
            <person name="Kalinowski J."/>
            <person name="Ruckert C."/>
        </authorList>
    </citation>
    <scope>NUCLEOTIDE SEQUENCE</scope>
    <source>
        <strain evidence="2">JCM 4637</strain>
    </source>
</reference>
<dbReference type="RefSeq" id="WP_189828266.1">
    <property type="nucleotide sequence ID" value="NZ_BMVC01000024.1"/>
</dbReference>
<evidence type="ECO:0000256" key="1">
    <source>
        <dbReference type="SAM" id="Phobius"/>
    </source>
</evidence>
<keyword evidence="1" id="KW-0812">Transmembrane</keyword>
<comment type="caution">
    <text evidence="2">The sequence shown here is derived from an EMBL/GenBank/DDBJ whole genome shotgun (WGS) entry which is preliminary data.</text>
</comment>
<reference evidence="2" key="2">
    <citation type="submission" date="2020-09" db="EMBL/GenBank/DDBJ databases">
        <authorList>
            <person name="Sun Q."/>
            <person name="Ohkuma M."/>
        </authorList>
    </citation>
    <scope>NUCLEOTIDE SEQUENCE</scope>
    <source>
        <strain evidence="2">JCM 4637</strain>
    </source>
</reference>
<evidence type="ECO:0000313" key="3">
    <source>
        <dbReference type="Proteomes" id="UP000638353"/>
    </source>
</evidence>